<accession>A0ABW1Z958</accession>
<dbReference type="InterPro" id="IPR029044">
    <property type="entry name" value="Nucleotide-diphossugar_trans"/>
</dbReference>
<organism evidence="1 2">
    <name type="scientific">Granulicella cerasi</name>
    <dbReference type="NCBI Taxonomy" id="741063"/>
    <lineage>
        <taxon>Bacteria</taxon>
        <taxon>Pseudomonadati</taxon>
        <taxon>Acidobacteriota</taxon>
        <taxon>Terriglobia</taxon>
        <taxon>Terriglobales</taxon>
        <taxon>Acidobacteriaceae</taxon>
        <taxon>Granulicella</taxon>
    </lineage>
</organism>
<dbReference type="Gene3D" id="3.90.550.10">
    <property type="entry name" value="Spore Coat Polysaccharide Biosynthesis Protein SpsA, Chain A"/>
    <property type="match status" value="1"/>
</dbReference>
<protein>
    <submittedName>
        <fullName evidence="1">Group 1 glycosyl transferase</fullName>
    </submittedName>
</protein>
<dbReference type="Proteomes" id="UP001596391">
    <property type="component" value="Unassembled WGS sequence"/>
</dbReference>
<dbReference type="SUPFAM" id="SSF53448">
    <property type="entry name" value="Nucleotide-diphospho-sugar transferases"/>
    <property type="match status" value="1"/>
</dbReference>
<gene>
    <name evidence="1" type="ORF">ACFQBQ_08680</name>
</gene>
<evidence type="ECO:0000313" key="2">
    <source>
        <dbReference type="Proteomes" id="UP001596391"/>
    </source>
</evidence>
<sequence>MNRAACTIVSPNYLAYARTLGASYLRAHPGHRFFVLIVANLTDATPFLGGSFEPVMLHEIGVADLRAEAMKYDILELNTNVKPAFMLHLLAKHQLDTLVYLDPDIYVYAPLEPVFEVLDAGASAVLTPHMTTPVWDGKAPGEQDLLVNGTYNLGFIAVSSSEESRKLLQWWDVRCLEAGYSEGRSGLFVDQKWINMVPGLFADVHISRNAGLNMAYWNIHERGIQTTAEGYMVENANTAPVPLRFFHFSGIVVTDESVLSKHTNRYTLASRPDLTQLFADYKAAVRAEKAAASAAESLPYGFDALSDGTTITRLARRIYAAHQKHFVGTDPFDANGPFAKFAKQQKLVAGVVAPAKETWKDFNPRDRRVDTVHKLFGWALKLVGPHKYELLMRYFGHISILRNQSVFLRDARWPEEGK</sequence>
<dbReference type="GO" id="GO:0016740">
    <property type="term" value="F:transferase activity"/>
    <property type="evidence" value="ECO:0007669"/>
    <property type="project" value="UniProtKB-KW"/>
</dbReference>
<keyword evidence="1" id="KW-0808">Transferase</keyword>
<reference evidence="2" key="1">
    <citation type="journal article" date="2019" name="Int. J. Syst. Evol. Microbiol.">
        <title>The Global Catalogue of Microorganisms (GCM) 10K type strain sequencing project: providing services to taxonomists for standard genome sequencing and annotation.</title>
        <authorList>
            <consortium name="The Broad Institute Genomics Platform"/>
            <consortium name="The Broad Institute Genome Sequencing Center for Infectious Disease"/>
            <person name="Wu L."/>
            <person name="Ma J."/>
        </authorList>
    </citation>
    <scope>NUCLEOTIDE SEQUENCE [LARGE SCALE GENOMIC DNA]</scope>
    <source>
        <strain evidence="2">CGMCC 1.16026</strain>
    </source>
</reference>
<dbReference type="RefSeq" id="WP_263372012.1">
    <property type="nucleotide sequence ID" value="NZ_JAGSYD010000003.1"/>
</dbReference>
<keyword evidence="2" id="KW-1185">Reference proteome</keyword>
<comment type="caution">
    <text evidence="1">The sequence shown here is derived from an EMBL/GenBank/DDBJ whole genome shotgun (WGS) entry which is preliminary data.</text>
</comment>
<evidence type="ECO:0000313" key="1">
    <source>
        <dbReference type="EMBL" id="MFC6645654.1"/>
    </source>
</evidence>
<dbReference type="EMBL" id="JBHSWI010000001">
    <property type="protein sequence ID" value="MFC6645654.1"/>
    <property type="molecule type" value="Genomic_DNA"/>
</dbReference>
<name>A0ABW1Z958_9BACT</name>
<proteinExistence type="predicted"/>